<dbReference type="Gene3D" id="3.10.129.10">
    <property type="entry name" value="Hotdog Thioesterase"/>
    <property type="match status" value="1"/>
</dbReference>
<proteinExistence type="predicted"/>
<reference evidence="3 4" key="1">
    <citation type="submission" date="2018-09" db="EMBL/GenBank/DDBJ databases">
        <authorList>
            <person name="Tagini F."/>
        </authorList>
    </citation>
    <scope>NUCLEOTIDE SEQUENCE [LARGE SCALE GENOMIC DNA]</scope>
    <source>
        <strain evidence="3 4">MK13</strain>
    </source>
</reference>
<evidence type="ECO:0000256" key="1">
    <source>
        <dbReference type="ARBA" id="ARBA00022801"/>
    </source>
</evidence>
<name>A0A498Q0S4_9MYCO</name>
<accession>A0A498Q0S4</accession>
<dbReference type="PANTHER" id="PTHR43240">
    <property type="entry name" value="1,4-DIHYDROXY-2-NAPHTHOYL-COA THIOESTERASE 1"/>
    <property type="match status" value="1"/>
</dbReference>
<dbReference type="InterPro" id="IPR003736">
    <property type="entry name" value="PAAI_dom"/>
</dbReference>
<evidence type="ECO:0000313" key="3">
    <source>
        <dbReference type="EMBL" id="VBA38857.1"/>
    </source>
</evidence>
<feature type="domain" description="Thioesterase" evidence="2">
    <location>
        <begin position="68"/>
        <end position="144"/>
    </location>
</feature>
<organism evidence="3 4">
    <name type="scientific">Mycobacterium innocens</name>
    <dbReference type="NCBI Taxonomy" id="2341083"/>
    <lineage>
        <taxon>Bacteria</taxon>
        <taxon>Bacillati</taxon>
        <taxon>Actinomycetota</taxon>
        <taxon>Actinomycetes</taxon>
        <taxon>Mycobacteriales</taxon>
        <taxon>Mycobacteriaceae</taxon>
        <taxon>Mycobacterium</taxon>
    </lineage>
</organism>
<dbReference type="InterPro" id="IPR006683">
    <property type="entry name" value="Thioestr_dom"/>
</dbReference>
<protein>
    <recommendedName>
        <fullName evidence="2">Thioesterase domain-containing protein</fullName>
    </recommendedName>
</protein>
<dbReference type="AlphaFoldDB" id="A0A498Q0S4"/>
<gene>
    <name evidence="3" type="ORF">LAUMK13_02317</name>
</gene>
<dbReference type="GO" id="GO:0061522">
    <property type="term" value="F:1,4-dihydroxy-2-naphthoyl-CoA thioesterase activity"/>
    <property type="evidence" value="ECO:0007669"/>
    <property type="project" value="TreeGrafter"/>
</dbReference>
<dbReference type="GO" id="GO:0005829">
    <property type="term" value="C:cytosol"/>
    <property type="evidence" value="ECO:0007669"/>
    <property type="project" value="TreeGrafter"/>
</dbReference>
<keyword evidence="4" id="KW-1185">Reference proteome</keyword>
<dbReference type="EMBL" id="UPHQ01000103">
    <property type="protein sequence ID" value="VBA38857.1"/>
    <property type="molecule type" value="Genomic_DNA"/>
</dbReference>
<sequence length="154" mass="16820">MSIECGSLAAMAEPLTAEQQHQRRQAVRDLMTSTPFMGGLGIVFERYEPDDVTIRLPFRDDLTNDGTYFHGGVIASVIDTAGAAAAWSNHDFDKGMRAATVALSIQYTGAAKRSDLLCHARTARRRKELTFTEITATDADGSVVAHAIQTYRIV</sequence>
<dbReference type="InterPro" id="IPR029069">
    <property type="entry name" value="HotDog_dom_sf"/>
</dbReference>
<dbReference type="Proteomes" id="UP000267289">
    <property type="component" value="Unassembled WGS sequence"/>
</dbReference>
<dbReference type="PANTHER" id="PTHR43240:SF8">
    <property type="entry name" value="PHENYLACETIC ACID DEGRADATION-RELATED PROTEIN"/>
    <property type="match status" value="1"/>
</dbReference>
<evidence type="ECO:0000313" key="4">
    <source>
        <dbReference type="Proteomes" id="UP000267289"/>
    </source>
</evidence>
<dbReference type="CDD" id="cd03443">
    <property type="entry name" value="PaaI_thioesterase"/>
    <property type="match status" value="1"/>
</dbReference>
<evidence type="ECO:0000259" key="2">
    <source>
        <dbReference type="Pfam" id="PF03061"/>
    </source>
</evidence>
<dbReference type="NCBIfam" id="TIGR00369">
    <property type="entry name" value="unchar_dom_1"/>
    <property type="match status" value="1"/>
</dbReference>
<keyword evidence="1" id="KW-0378">Hydrolase</keyword>
<dbReference type="SUPFAM" id="SSF54637">
    <property type="entry name" value="Thioesterase/thiol ester dehydrase-isomerase"/>
    <property type="match status" value="1"/>
</dbReference>
<dbReference type="Pfam" id="PF03061">
    <property type="entry name" value="4HBT"/>
    <property type="match status" value="1"/>
</dbReference>